<accession>A0A378JNW8</accession>
<organism evidence="2 3">
    <name type="scientific">Legionella busanensis</name>
    <dbReference type="NCBI Taxonomy" id="190655"/>
    <lineage>
        <taxon>Bacteria</taxon>
        <taxon>Pseudomonadati</taxon>
        <taxon>Pseudomonadota</taxon>
        <taxon>Gammaproteobacteria</taxon>
        <taxon>Legionellales</taxon>
        <taxon>Legionellaceae</taxon>
        <taxon>Legionella</taxon>
    </lineage>
</organism>
<evidence type="ECO:0000313" key="3">
    <source>
        <dbReference type="Proteomes" id="UP000254794"/>
    </source>
</evidence>
<reference evidence="2 3" key="1">
    <citation type="submission" date="2018-06" db="EMBL/GenBank/DDBJ databases">
        <authorList>
            <consortium name="Pathogen Informatics"/>
            <person name="Doyle S."/>
        </authorList>
    </citation>
    <scope>NUCLEOTIDE SEQUENCE [LARGE SCALE GENOMIC DNA]</scope>
    <source>
        <strain evidence="2 3">NCTC13316</strain>
    </source>
</reference>
<dbReference type="AlphaFoldDB" id="A0A378JNW8"/>
<sequence length="125" mass="14049">MNKEKGITLIGFLLIAVVIVFVGILVMRVVPVYIQNYEVKNSIKALGNIKGDETIDAGSLKQKLMNQLYINGINDIPAENINVTPTDQENRYLVTVKYDVIRPIISNINLLFNFNESQEVTVDSH</sequence>
<keyword evidence="1 2" id="KW-0812">Transmembrane</keyword>
<proteinExistence type="predicted"/>
<name>A0A378JNW8_9GAMM</name>
<evidence type="ECO:0000313" key="2">
    <source>
        <dbReference type="EMBL" id="STX51889.1"/>
    </source>
</evidence>
<dbReference type="Pfam" id="PF16137">
    <property type="entry name" value="DUF4845"/>
    <property type="match status" value="1"/>
</dbReference>
<evidence type="ECO:0000256" key="1">
    <source>
        <dbReference type="SAM" id="Phobius"/>
    </source>
</evidence>
<gene>
    <name evidence="2" type="ORF">NCTC13316_01989</name>
</gene>
<keyword evidence="1" id="KW-0472">Membrane</keyword>
<protein>
    <submittedName>
        <fullName evidence="2">Transmembrane protein</fullName>
    </submittedName>
</protein>
<keyword evidence="1" id="KW-1133">Transmembrane helix</keyword>
<dbReference type="EMBL" id="UGOD01000001">
    <property type="protein sequence ID" value="STX51889.1"/>
    <property type="molecule type" value="Genomic_DNA"/>
</dbReference>
<keyword evidence="3" id="KW-1185">Reference proteome</keyword>
<dbReference type="OrthoDB" id="5734946at2"/>
<dbReference type="RefSeq" id="WP_115331491.1">
    <property type="nucleotide sequence ID" value="NZ_CAAAHP010000002.1"/>
</dbReference>
<dbReference type="InterPro" id="IPR032314">
    <property type="entry name" value="DUF4845"/>
</dbReference>
<dbReference type="Proteomes" id="UP000254794">
    <property type="component" value="Unassembled WGS sequence"/>
</dbReference>
<feature type="transmembrane region" description="Helical" evidence="1">
    <location>
        <begin position="6"/>
        <end position="30"/>
    </location>
</feature>